<dbReference type="OrthoDB" id="2449121at2759"/>
<protein>
    <recommendedName>
        <fullName evidence="3">Tc1-like transposase DDE domain-containing protein</fullName>
    </recommendedName>
</protein>
<dbReference type="InParanoid" id="A0A1B7MHS9"/>
<evidence type="ECO:0008006" key="3">
    <source>
        <dbReference type="Google" id="ProtNLM"/>
    </source>
</evidence>
<dbReference type="GO" id="GO:0003676">
    <property type="term" value="F:nucleic acid binding"/>
    <property type="evidence" value="ECO:0007669"/>
    <property type="project" value="InterPro"/>
</dbReference>
<dbReference type="EMBL" id="KV449098">
    <property type="protein sequence ID" value="OAX32155.1"/>
    <property type="molecule type" value="Genomic_DNA"/>
</dbReference>
<name>A0A1B7MHS9_9AGAM</name>
<dbReference type="STRING" id="1314800.A0A1B7MHS9"/>
<accession>A0A1B7MHS9</accession>
<evidence type="ECO:0000313" key="2">
    <source>
        <dbReference type="Proteomes" id="UP000092154"/>
    </source>
</evidence>
<dbReference type="AlphaFoldDB" id="A0A1B7MHS9"/>
<proteinExistence type="predicted"/>
<dbReference type="Proteomes" id="UP000092154">
    <property type="component" value="Unassembled WGS sequence"/>
</dbReference>
<organism evidence="1 2">
    <name type="scientific">Rhizopogon vinicolor AM-OR11-026</name>
    <dbReference type="NCBI Taxonomy" id="1314800"/>
    <lineage>
        <taxon>Eukaryota</taxon>
        <taxon>Fungi</taxon>
        <taxon>Dikarya</taxon>
        <taxon>Basidiomycota</taxon>
        <taxon>Agaricomycotina</taxon>
        <taxon>Agaricomycetes</taxon>
        <taxon>Agaricomycetidae</taxon>
        <taxon>Boletales</taxon>
        <taxon>Suillineae</taxon>
        <taxon>Rhizopogonaceae</taxon>
        <taxon>Rhizopogon</taxon>
    </lineage>
</organism>
<dbReference type="InterPro" id="IPR036397">
    <property type="entry name" value="RNaseH_sf"/>
</dbReference>
<keyword evidence="2" id="KW-1185">Reference proteome</keyword>
<reference evidence="1 2" key="1">
    <citation type="submission" date="2016-06" db="EMBL/GenBank/DDBJ databases">
        <title>Comparative genomics of the ectomycorrhizal sister species Rhizopogon vinicolor and Rhizopogon vesiculosus (Basidiomycota: Boletales) reveals a divergence of the mating type B locus.</title>
        <authorList>
            <consortium name="DOE Joint Genome Institute"/>
            <person name="Mujic A.B."/>
            <person name="Kuo A."/>
            <person name="Tritt A."/>
            <person name="Lipzen A."/>
            <person name="Chen C."/>
            <person name="Johnson J."/>
            <person name="Sharma A."/>
            <person name="Barry K."/>
            <person name="Grigoriev I.V."/>
            <person name="Spatafora J.W."/>
        </authorList>
    </citation>
    <scope>NUCLEOTIDE SEQUENCE [LARGE SCALE GENOMIC DNA]</scope>
    <source>
        <strain evidence="1 2">AM-OR11-026</strain>
    </source>
</reference>
<dbReference type="Gene3D" id="3.30.420.10">
    <property type="entry name" value="Ribonuclease H-like superfamily/Ribonuclease H"/>
    <property type="match status" value="1"/>
</dbReference>
<gene>
    <name evidence="1" type="ORF">K503DRAFT_845250</name>
</gene>
<evidence type="ECO:0000313" key="1">
    <source>
        <dbReference type="EMBL" id="OAX32155.1"/>
    </source>
</evidence>
<sequence>MRIIEAAGHSCIFLPKYYCELNFIEFFWGAVKRYLCENCDYTFETLKTDLPKAMAAVRFSTIRLW</sequence>